<evidence type="ECO:0000313" key="3">
    <source>
        <dbReference type="Proteomes" id="UP000642070"/>
    </source>
</evidence>
<feature type="region of interest" description="Disordered" evidence="1">
    <location>
        <begin position="1"/>
        <end position="36"/>
    </location>
</feature>
<evidence type="ECO:0000313" key="2">
    <source>
        <dbReference type="EMBL" id="GGM59970.1"/>
    </source>
</evidence>
<dbReference type="Proteomes" id="UP000642070">
    <property type="component" value="Unassembled WGS sequence"/>
</dbReference>
<name>A0A917U7L1_9ACTN</name>
<evidence type="ECO:0000256" key="1">
    <source>
        <dbReference type="SAM" id="MobiDB-lite"/>
    </source>
</evidence>
<organism evidence="2 3">
    <name type="scientific">Dactylosporangium sucinum</name>
    <dbReference type="NCBI Taxonomy" id="1424081"/>
    <lineage>
        <taxon>Bacteria</taxon>
        <taxon>Bacillati</taxon>
        <taxon>Actinomycetota</taxon>
        <taxon>Actinomycetes</taxon>
        <taxon>Micromonosporales</taxon>
        <taxon>Micromonosporaceae</taxon>
        <taxon>Dactylosporangium</taxon>
    </lineage>
</organism>
<sequence>MAGLRRAQISSGATPRKPGYNTSAGRRQTKSGLRLAPTPVMQQALGRSRRPVARFARSITDALAGRDGPGLQPGAGRADRVVAGLLSGRPPRAAYASTVVR</sequence>
<proteinExistence type="predicted"/>
<protein>
    <submittedName>
        <fullName evidence="2">Uncharacterized protein</fullName>
    </submittedName>
</protein>
<comment type="caution">
    <text evidence="2">The sequence shown here is derived from an EMBL/GenBank/DDBJ whole genome shotgun (WGS) entry which is preliminary data.</text>
</comment>
<keyword evidence="3" id="KW-1185">Reference proteome</keyword>
<dbReference type="EMBL" id="BMPI01000043">
    <property type="protein sequence ID" value="GGM59970.1"/>
    <property type="molecule type" value="Genomic_DNA"/>
</dbReference>
<reference evidence="2" key="1">
    <citation type="journal article" date="2014" name="Int. J. Syst. Evol. Microbiol.">
        <title>Complete genome sequence of Corynebacterium casei LMG S-19264T (=DSM 44701T), isolated from a smear-ripened cheese.</title>
        <authorList>
            <consortium name="US DOE Joint Genome Institute (JGI-PGF)"/>
            <person name="Walter F."/>
            <person name="Albersmeier A."/>
            <person name="Kalinowski J."/>
            <person name="Ruckert C."/>
        </authorList>
    </citation>
    <scope>NUCLEOTIDE SEQUENCE</scope>
    <source>
        <strain evidence="2">JCM 19831</strain>
    </source>
</reference>
<dbReference type="AlphaFoldDB" id="A0A917U7L1"/>
<gene>
    <name evidence="2" type="ORF">GCM10007977_071900</name>
</gene>
<accession>A0A917U7L1</accession>
<reference evidence="2" key="2">
    <citation type="submission" date="2020-09" db="EMBL/GenBank/DDBJ databases">
        <authorList>
            <person name="Sun Q."/>
            <person name="Ohkuma M."/>
        </authorList>
    </citation>
    <scope>NUCLEOTIDE SEQUENCE</scope>
    <source>
        <strain evidence="2">JCM 19831</strain>
    </source>
</reference>